<name>A0A7C0U5R3_9BACT</name>
<dbReference type="Proteomes" id="UP000885690">
    <property type="component" value="Unassembled WGS sequence"/>
</dbReference>
<accession>A0A7C0U5R3</accession>
<proteinExistence type="predicted"/>
<sequence length="108" mass="11491">MRALESPRKVTPTAGLALTATGLNFLIARTLDIRFYQGESIAHACASGNHLLKMARDAIREGAHDVDPQCKDLNLVLESPCTFPGGYLLSLAAGFGGFHSAVVLEILP</sequence>
<organism evidence="1">
    <name type="scientific">Thermosulfidibacter takaii</name>
    <dbReference type="NCBI Taxonomy" id="412593"/>
    <lineage>
        <taxon>Bacteria</taxon>
        <taxon>Pseudomonadati</taxon>
        <taxon>Thermosulfidibacterota</taxon>
        <taxon>Thermosulfidibacteria</taxon>
        <taxon>Thermosulfidibacterales</taxon>
        <taxon>Thermosulfidibacteraceae</taxon>
    </lineage>
</organism>
<gene>
    <name evidence="1" type="ORF">ENF32_01925</name>
</gene>
<reference evidence="1" key="1">
    <citation type="journal article" date="2020" name="mSystems">
        <title>Genome- and Community-Level Interaction Insights into Carbon Utilization and Element Cycling Functions of Hydrothermarchaeota in Hydrothermal Sediment.</title>
        <authorList>
            <person name="Zhou Z."/>
            <person name="Liu Y."/>
            <person name="Xu W."/>
            <person name="Pan J."/>
            <person name="Luo Z.H."/>
            <person name="Li M."/>
        </authorList>
    </citation>
    <scope>NUCLEOTIDE SEQUENCE [LARGE SCALE GENOMIC DNA]</scope>
    <source>
        <strain evidence="1">HyVt-115</strain>
    </source>
</reference>
<comment type="caution">
    <text evidence="1">The sequence shown here is derived from an EMBL/GenBank/DDBJ whole genome shotgun (WGS) entry which is preliminary data.</text>
</comment>
<protein>
    <submittedName>
        <fullName evidence="1">Uncharacterized protein</fullName>
    </submittedName>
</protein>
<dbReference type="AlphaFoldDB" id="A0A7C0U5R3"/>
<evidence type="ECO:0000313" key="1">
    <source>
        <dbReference type="EMBL" id="HDD52812.1"/>
    </source>
</evidence>
<dbReference type="EMBL" id="DQWS01000074">
    <property type="protein sequence ID" value="HDD52812.1"/>
    <property type="molecule type" value="Genomic_DNA"/>
</dbReference>